<evidence type="ECO:0000256" key="1">
    <source>
        <dbReference type="SAM" id="MobiDB-lite"/>
    </source>
</evidence>
<evidence type="ECO:0000313" key="2">
    <source>
        <dbReference type="EMBL" id="OCH93438.1"/>
    </source>
</evidence>
<organism evidence="2 3">
    <name type="scientific">Obba rivulosa</name>
    <dbReference type="NCBI Taxonomy" id="1052685"/>
    <lineage>
        <taxon>Eukaryota</taxon>
        <taxon>Fungi</taxon>
        <taxon>Dikarya</taxon>
        <taxon>Basidiomycota</taxon>
        <taxon>Agaricomycotina</taxon>
        <taxon>Agaricomycetes</taxon>
        <taxon>Polyporales</taxon>
        <taxon>Gelatoporiaceae</taxon>
        <taxon>Obba</taxon>
    </lineage>
</organism>
<sequence>MPATPAALAARPPAATSPREARAPAASSCEPLRAASCSRYRRRLLGTTDESPRPSCPPSASAPTQQPAYHRTAISSSTTTRSKPNPALHPCHLPVISFLPQMLSLPYPDPRRPSCPIVRFALRAASTGVGPVGPFSSIPRCFMGIRDFLRRGAHTHMASHPGQNGRLRPLSAAPRRHAPRHTRRQPLNDST</sequence>
<reference evidence="2 3" key="1">
    <citation type="submission" date="2016-07" db="EMBL/GenBank/DDBJ databases">
        <title>Draft genome of the white-rot fungus Obba rivulosa 3A-2.</title>
        <authorList>
            <consortium name="DOE Joint Genome Institute"/>
            <person name="Miettinen O."/>
            <person name="Riley R."/>
            <person name="Acob R."/>
            <person name="Barry K."/>
            <person name="Cullen D."/>
            <person name="De Vries R."/>
            <person name="Hainaut M."/>
            <person name="Hatakka A."/>
            <person name="Henrissat B."/>
            <person name="Hilden K."/>
            <person name="Kuo R."/>
            <person name="Labutti K."/>
            <person name="Lipzen A."/>
            <person name="Makela M.R."/>
            <person name="Sandor L."/>
            <person name="Spatafora J.W."/>
            <person name="Grigoriev I.V."/>
            <person name="Hibbett D.S."/>
        </authorList>
    </citation>
    <scope>NUCLEOTIDE SEQUENCE [LARGE SCALE GENOMIC DNA]</scope>
    <source>
        <strain evidence="2 3">3A-2</strain>
    </source>
</reference>
<dbReference type="Proteomes" id="UP000250043">
    <property type="component" value="Unassembled WGS sequence"/>
</dbReference>
<dbReference type="AlphaFoldDB" id="A0A8E2DPM8"/>
<accession>A0A8E2DPM8</accession>
<dbReference type="EMBL" id="KV722355">
    <property type="protein sequence ID" value="OCH93438.1"/>
    <property type="molecule type" value="Genomic_DNA"/>
</dbReference>
<feature type="region of interest" description="Disordered" evidence="1">
    <location>
        <begin position="155"/>
        <end position="191"/>
    </location>
</feature>
<gene>
    <name evidence="2" type="ORF">OBBRIDRAFT_319164</name>
</gene>
<proteinExistence type="predicted"/>
<keyword evidence="3" id="KW-1185">Reference proteome</keyword>
<feature type="compositionally biased region" description="Low complexity" evidence="1">
    <location>
        <begin position="58"/>
        <end position="82"/>
    </location>
</feature>
<feature type="compositionally biased region" description="Low complexity" evidence="1">
    <location>
        <begin position="1"/>
        <end position="28"/>
    </location>
</feature>
<name>A0A8E2DPM8_9APHY</name>
<feature type="region of interest" description="Disordered" evidence="1">
    <location>
        <begin position="1"/>
        <end position="86"/>
    </location>
</feature>
<feature type="compositionally biased region" description="Basic residues" evidence="1">
    <location>
        <begin position="174"/>
        <end position="184"/>
    </location>
</feature>
<evidence type="ECO:0000313" key="3">
    <source>
        <dbReference type="Proteomes" id="UP000250043"/>
    </source>
</evidence>
<protein>
    <submittedName>
        <fullName evidence="2">Uncharacterized protein</fullName>
    </submittedName>
</protein>